<dbReference type="Proteomes" id="UP001497512">
    <property type="component" value="Chromosome 9"/>
</dbReference>
<proteinExistence type="predicted"/>
<protein>
    <submittedName>
        <fullName evidence="2">Uncharacterized protein</fullName>
    </submittedName>
</protein>
<evidence type="ECO:0000313" key="3">
    <source>
        <dbReference type="Proteomes" id="UP001497512"/>
    </source>
</evidence>
<evidence type="ECO:0000256" key="1">
    <source>
        <dbReference type="SAM" id="MobiDB-lite"/>
    </source>
</evidence>
<organism evidence="2 3">
    <name type="scientific">Sphagnum troendelagicum</name>
    <dbReference type="NCBI Taxonomy" id="128251"/>
    <lineage>
        <taxon>Eukaryota</taxon>
        <taxon>Viridiplantae</taxon>
        <taxon>Streptophyta</taxon>
        <taxon>Embryophyta</taxon>
        <taxon>Bryophyta</taxon>
        <taxon>Sphagnophytina</taxon>
        <taxon>Sphagnopsida</taxon>
        <taxon>Sphagnales</taxon>
        <taxon>Sphagnaceae</taxon>
        <taxon>Sphagnum</taxon>
    </lineage>
</organism>
<gene>
    <name evidence="2" type="ORF">CSSPTR1EN2_LOCUS23939</name>
</gene>
<accession>A0ABP0V7J4</accession>
<reference evidence="2" key="1">
    <citation type="submission" date="2024-02" db="EMBL/GenBank/DDBJ databases">
        <authorList>
            <consortium name="ELIXIR-Norway"/>
            <consortium name="Elixir Norway"/>
        </authorList>
    </citation>
    <scope>NUCLEOTIDE SEQUENCE</scope>
</reference>
<evidence type="ECO:0000313" key="2">
    <source>
        <dbReference type="EMBL" id="CAK9237910.1"/>
    </source>
</evidence>
<dbReference type="EMBL" id="OZ019901">
    <property type="protein sequence ID" value="CAK9237910.1"/>
    <property type="molecule type" value="Genomic_DNA"/>
</dbReference>
<feature type="region of interest" description="Disordered" evidence="1">
    <location>
        <begin position="140"/>
        <end position="210"/>
    </location>
</feature>
<keyword evidence="3" id="KW-1185">Reference proteome</keyword>
<sequence>MALAATSGVFELATLPSLAVVGQGSTSSRSGAHGLRQQGSVPGLKLQEQLRTRKLVPCGSRRSFDGVLAVASQDGNIRDEEVRSPSKRSFMFTTAMTLAGAIILTGAVASSSADAAIQKVEGTERGEQDAVTTGIREKSMLSTGKGNTIREAAKTNTQASGGTIQGVPKLDSPGGAYRSPQSRTKTVDEAGGKKSTPSGILQKRATASRP</sequence>
<name>A0ABP0V7J4_9BRYO</name>